<name>A0A6J5E702_9BURK</name>
<reference evidence="1 2" key="1">
    <citation type="submission" date="2020-04" db="EMBL/GenBank/DDBJ databases">
        <authorList>
            <person name="De Canck E."/>
        </authorList>
    </citation>
    <scope>NUCLEOTIDE SEQUENCE [LARGE SCALE GENOMIC DNA]</scope>
    <source>
        <strain evidence="1 2">LMG 29739</strain>
    </source>
</reference>
<evidence type="ECO:0000313" key="2">
    <source>
        <dbReference type="Proteomes" id="UP000494329"/>
    </source>
</evidence>
<protein>
    <submittedName>
        <fullName evidence="1">Uncharacterized protein</fullName>
    </submittedName>
</protein>
<dbReference type="AlphaFoldDB" id="A0A6J5E702"/>
<evidence type="ECO:0000313" key="1">
    <source>
        <dbReference type="EMBL" id="CAB3761364.1"/>
    </source>
</evidence>
<sequence>MRQAFNIAIVVLVGFLLVNRAIMHVQAHEQGAISCTDGADLVRLNALGKGFSDAAASNQGEAFKSNCFVTGHAQVGDLIARD</sequence>
<keyword evidence="2" id="KW-1185">Reference proteome</keyword>
<organism evidence="1 2">
    <name type="scientific">Paraburkholderia solisilvae</name>
    <dbReference type="NCBI Taxonomy" id="624376"/>
    <lineage>
        <taxon>Bacteria</taxon>
        <taxon>Pseudomonadati</taxon>
        <taxon>Pseudomonadota</taxon>
        <taxon>Betaproteobacteria</taxon>
        <taxon>Burkholderiales</taxon>
        <taxon>Burkholderiaceae</taxon>
        <taxon>Paraburkholderia</taxon>
    </lineage>
</organism>
<proteinExistence type="predicted"/>
<dbReference type="Proteomes" id="UP000494329">
    <property type="component" value="Unassembled WGS sequence"/>
</dbReference>
<dbReference type="EMBL" id="CADIKF010000028">
    <property type="protein sequence ID" value="CAB3761364.1"/>
    <property type="molecule type" value="Genomic_DNA"/>
</dbReference>
<gene>
    <name evidence="1" type="ORF">LMG29739_03616</name>
</gene>
<accession>A0A6J5E702</accession>
<dbReference type="RefSeq" id="WP_175112302.1">
    <property type="nucleotide sequence ID" value="NZ_CADIKF010000028.1"/>
</dbReference>